<dbReference type="AlphaFoldDB" id="A0A644TCV8"/>
<keyword evidence="1" id="KW-0472">Membrane</keyword>
<feature type="transmembrane region" description="Helical" evidence="1">
    <location>
        <begin position="148"/>
        <end position="177"/>
    </location>
</feature>
<evidence type="ECO:0000256" key="1">
    <source>
        <dbReference type="SAM" id="Phobius"/>
    </source>
</evidence>
<dbReference type="EMBL" id="VSSQ01000023">
    <property type="protein sequence ID" value="MPL64042.1"/>
    <property type="molecule type" value="Genomic_DNA"/>
</dbReference>
<gene>
    <name evidence="2" type="ORF">SDC9_09691</name>
</gene>
<reference evidence="2" key="1">
    <citation type="submission" date="2019-08" db="EMBL/GenBank/DDBJ databases">
        <authorList>
            <person name="Kucharzyk K."/>
            <person name="Murdoch R.W."/>
            <person name="Higgins S."/>
            <person name="Loffler F."/>
        </authorList>
    </citation>
    <scope>NUCLEOTIDE SEQUENCE</scope>
</reference>
<name>A0A644TCV8_9ZZZZ</name>
<sequence length="223" mass="26658">MNSDYKQFQVFNNIETLNTFTNLLSDNKIDFEVENNSKIFDPSFANNDFEKEYIVKVHPNDFEKVYDLEEEIIKNEIQNTPEDYYLFDYTNSELLDIVNKRDEWNAFDYYLAKKILNDRGNLITEEKIIEIKKERIEELKKPTEIKSIWIILLYLITILGIFLPLFIGLSSIIYGYFIRSMKKTLPNGESVYQFSEKDRKHGTVFLFGGIFFFIFWILFFALK</sequence>
<evidence type="ECO:0000313" key="2">
    <source>
        <dbReference type="EMBL" id="MPL64042.1"/>
    </source>
</evidence>
<keyword evidence="1" id="KW-1133">Transmembrane helix</keyword>
<feature type="transmembrane region" description="Helical" evidence="1">
    <location>
        <begin position="204"/>
        <end position="222"/>
    </location>
</feature>
<proteinExistence type="predicted"/>
<keyword evidence="1" id="KW-0812">Transmembrane</keyword>
<comment type="caution">
    <text evidence="2">The sequence shown here is derived from an EMBL/GenBank/DDBJ whole genome shotgun (WGS) entry which is preliminary data.</text>
</comment>
<accession>A0A644TCV8</accession>
<organism evidence="2">
    <name type="scientific">bioreactor metagenome</name>
    <dbReference type="NCBI Taxonomy" id="1076179"/>
    <lineage>
        <taxon>unclassified sequences</taxon>
        <taxon>metagenomes</taxon>
        <taxon>ecological metagenomes</taxon>
    </lineage>
</organism>
<protein>
    <submittedName>
        <fullName evidence="2">Uncharacterized protein</fullName>
    </submittedName>
</protein>